<keyword evidence="4" id="KW-1185">Reference proteome</keyword>
<evidence type="ECO:0000256" key="2">
    <source>
        <dbReference type="SAM" id="SignalP"/>
    </source>
</evidence>
<organism evidence="3 4">
    <name type="scientific">Malassezia brasiliensis</name>
    <dbReference type="NCBI Taxonomy" id="1821822"/>
    <lineage>
        <taxon>Eukaryota</taxon>
        <taxon>Fungi</taxon>
        <taxon>Dikarya</taxon>
        <taxon>Basidiomycota</taxon>
        <taxon>Ustilaginomycotina</taxon>
        <taxon>Malasseziomycetes</taxon>
        <taxon>Malasseziales</taxon>
        <taxon>Malasseziaceae</taxon>
        <taxon>Malassezia</taxon>
    </lineage>
</organism>
<feature type="transmembrane region" description="Helical" evidence="1">
    <location>
        <begin position="160"/>
        <end position="179"/>
    </location>
</feature>
<accession>A0AAF0DY49</accession>
<evidence type="ECO:0000256" key="1">
    <source>
        <dbReference type="SAM" id="Phobius"/>
    </source>
</evidence>
<keyword evidence="2" id="KW-0732">Signal</keyword>
<reference evidence="3" key="1">
    <citation type="submission" date="2023-03" db="EMBL/GenBank/DDBJ databases">
        <title>Mating type loci evolution in Malassezia.</title>
        <authorList>
            <person name="Coelho M.A."/>
        </authorList>
    </citation>
    <scope>NUCLEOTIDE SEQUENCE</scope>
    <source>
        <strain evidence="3">CBS 14135</strain>
    </source>
</reference>
<evidence type="ECO:0000313" key="4">
    <source>
        <dbReference type="Proteomes" id="UP001216638"/>
    </source>
</evidence>
<keyword evidence="1" id="KW-0472">Membrane</keyword>
<dbReference type="AlphaFoldDB" id="A0AAF0DY49"/>
<keyword evidence="1" id="KW-1133">Transmembrane helix</keyword>
<sequence>MKWTAYVAVCVLLVQAVYAQLDINSWVSDAAQGWTNATSSAMQGWSSAVNGYSTSASSDTALPTSTAPVTVSAYDPNQSYSKAIGTLLTYGASAQSLSQYVASKYASDASAGSSFLSSVTASAQKSNTANLFNSQGSSTGTANPVDPNDKNSAMLHVPTGPLTVLCTCVVALLGAGVVFL</sequence>
<dbReference type="Proteomes" id="UP001216638">
    <property type="component" value="Chromosome 2"/>
</dbReference>
<proteinExistence type="predicted"/>
<gene>
    <name evidence="3" type="ORF">MBRA1_002333</name>
</gene>
<keyword evidence="1" id="KW-0812">Transmembrane</keyword>
<dbReference type="EMBL" id="CP119952">
    <property type="protein sequence ID" value="WFC95680.1"/>
    <property type="molecule type" value="Genomic_DNA"/>
</dbReference>
<name>A0AAF0DY49_9BASI</name>
<feature type="chain" id="PRO_5042298004" evidence="2">
    <location>
        <begin position="20"/>
        <end position="180"/>
    </location>
</feature>
<evidence type="ECO:0000313" key="3">
    <source>
        <dbReference type="EMBL" id="WFC95680.1"/>
    </source>
</evidence>
<feature type="signal peptide" evidence="2">
    <location>
        <begin position="1"/>
        <end position="19"/>
    </location>
</feature>
<protein>
    <submittedName>
        <fullName evidence="3">Uncharacterized protein</fullName>
    </submittedName>
</protein>